<dbReference type="InterPro" id="IPR027417">
    <property type="entry name" value="P-loop_NTPase"/>
</dbReference>
<dbReference type="PANTHER" id="PTHR30121:SF12">
    <property type="entry name" value="TYPE IV SECRETION SYSTEM PROTEIN CAGE"/>
    <property type="match status" value="1"/>
</dbReference>
<geneLocation type="plasmid" evidence="5 6">
    <name>pMsip01</name>
</geneLocation>
<dbReference type="InterPro" id="IPR003593">
    <property type="entry name" value="AAA+_ATPase"/>
</dbReference>
<dbReference type="Gene3D" id="3.40.50.300">
    <property type="entry name" value="P-loop containing nucleotide triphosphate hydrolases"/>
    <property type="match status" value="2"/>
</dbReference>
<comment type="similarity">
    <text evidence="1">Belongs to the TrbE/VirB4 family.</text>
</comment>
<evidence type="ECO:0000313" key="5">
    <source>
        <dbReference type="EMBL" id="ACT52129.1"/>
    </source>
</evidence>
<accession>C6XES2</accession>
<reference evidence="5 6" key="2">
    <citation type="journal article" date="2011" name="J. Bacteriol.">
        <title>Genomes of three methylotrophs from a single niche uncover genetic and metabolic divergence of Methylophilaceae.</title>
        <authorList>
            <person name="Lapidus A."/>
            <person name="Clum A."/>
            <person name="Labutti K."/>
            <person name="Kaluzhnaya M.G."/>
            <person name="Lim S."/>
            <person name="Beck D.A."/>
            <person name="Glavina Del Rio T."/>
            <person name="Nolan M."/>
            <person name="Mavromatis K."/>
            <person name="Huntemann M."/>
            <person name="Lucas S."/>
            <person name="Lidstrom M.E."/>
            <person name="Ivanova N."/>
            <person name="Chistoserdova L."/>
        </authorList>
    </citation>
    <scope>NUCLEOTIDE SEQUENCE [LARGE SCALE GENOMIC DNA]</scope>
    <source>
        <strain evidence="5 6">SIP3-4</strain>
        <plasmid evidence="5 6">pMsip01</plasmid>
    </source>
</reference>
<evidence type="ECO:0000256" key="2">
    <source>
        <dbReference type="ARBA" id="ARBA00022741"/>
    </source>
</evidence>
<dbReference type="HOGENOM" id="CLU_008341_1_0_4"/>
<reference evidence="6" key="1">
    <citation type="submission" date="2009-07" db="EMBL/GenBank/DDBJ databases">
        <title>Complete sequence of plasmid 1 of Methylovorus sp. SIP3-4.</title>
        <authorList>
            <consortium name="US DOE Joint Genome Institute"/>
            <person name="Lucas S."/>
            <person name="Copeland A."/>
            <person name="Lapidus A."/>
            <person name="Glavina del Rio T."/>
            <person name="Tice H."/>
            <person name="Bruce D."/>
            <person name="Goodwin L."/>
            <person name="Pitluck S."/>
            <person name="Clum A."/>
            <person name="Larimer F."/>
            <person name="Land M."/>
            <person name="Hauser L."/>
            <person name="Kyrpides N."/>
            <person name="Mikhailova N."/>
            <person name="Kayluzhnaya M."/>
            <person name="Chistoserdova L."/>
        </authorList>
    </citation>
    <scope>NUCLEOTIDE SEQUENCE [LARGE SCALE GENOMIC DNA]</scope>
    <source>
        <strain evidence="6">SIP3-4</strain>
        <plasmid evidence="6">pMsip01</plasmid>
    </source>
</reference>
<dbReference type="PANTHER" id="PTHR30121">
    <property type="entry name" value="UNCHARACTERIZED PROTEIN YJGR-RELATED"/>
    <property type="match status" value="1"/>
</dbReference>
<dbReference type="Pfam" id="PF03135">
    <property type="entry name" value="CagE_TrbE_VirB"/>
    <property type="match status" value="1"/>
</dbReference>
<dbReference type="RefSeq" id="WP_012777727.1">
    <property type="nucleotide sequence ID" value="NC_012970.1"/>
</dbReference>
<dbReference type="InterPro" id="IPR018145">
    <property type="entry name" value="CagE_TrbE_VirB_cntrl_dom"/>
</dbReference>
<keyword evidence="2" id="KW-0547">Nucleotide-binding</keyword>
<evidence type="ECO:0000259" key="4">
    <source>
        <dbReference type="SMART" id="SM00382"/>
    </source>
</evidence>
<proteinExistence type="inferred from homology"/>
<gene>
    <name evidence="5" type="ordered locus">Msip34_2905</name>
</gene>
<evidence type="ECO:0000313" key="6">
    <source>
        <dbReference type="Proteomes" id="UP000002743"/>
    </source>
</evidence>
<dbReference type="CDD" id="cd01127">
    <property type="entry name" value="TrwB_TraG_TraD_VirD4"/>
    <property type="match status" value="1"/>
</dbReference>
<dbReference type="Pfam" id="PF19044">
    <property type="entry name" value="P-loop_TraG"/>
    <property type="match status" value="1"/>
</dbReference>
<dbReference type="SUPFAM" id="SSF52540">
    <property type="entry name" value="P-loop containing nucleoside triphosphate hydrolases"/>
    <property type="match status" value="1"/>
</dbReference>
<dbReference type="NCBIfam" id="NF010404">
    <property type="entry name" value="PRK13830.1"/>
    <property type="match status" value="1"/>
</dbReference>
<dbReference type="InterPro" id="IPR051162">
    <property type="entry name" value="T4SS_component"/>
</dbReference>
<dbReference type="EMBL" id="CP001675">
    <property type="protein sequence ID" value="ACT52129.1"/>
    <property type="molecule type" value="Genomic_DNA"/>
</dbReference>
<dbReference type="AlphaFoldDB" id="C6XES2"/>
<protein>
    <submittedName>
        <fullName evidence="5">CagE TrbE VirB component of type IV transporter system</fullName>
    </submittedName>
</protein>
<keyword evidence="6" id="KW-1185">Reference proteome</keyword>
<dbReference type="GO" id="GO:0005524">
    <property type="term" value="F:ATP binding"/>
    <property type="evidence" value="ECO:0007669"/>
    <property type="project" value="UniProtKB-KW"/>
</dbReference>
<dbReference type="KEGG" id="mei:Msip34_2905"/>
<feature type="domain" description="AAA+ ATPase" evidence="4">
    <location>
        <begin position="461"/>
        <end position="721"/>
    </location>
</feature>
<dbReference type="Proteomes" id="UP000002743">
    <property type="component" value="Plasmid pMsip01"/>
</dbReference>
<keyword evidence="3" id="KW-0067">ATP-binding</keyword>
<dbReference type="OrthoDB" id="9816422at2"/>
<sequence>MFWKAFRDKAEGLSDLLRYAASVDDGVVMGKGGELIGGFLYLGSDTESSTAMELNAIAIRLNSVLGSFGNGWMVHCDVVRTEAIGYPGKGAFPDPVSYAIDQERRHHYKSVDGHFQSAYALVFTYLAPSLLESKGREWLFETTGEEKSTNGKTLAAKTIAKFQAAMADVESALSSVFLGVTRLKCIEHRVISHGIEDVWVEDRLMSYLHYAVTGISQKIRLPSIPMYIDTIIGSQDFVGGIIPKIGKKHIQVVNIEGFPAESYPGMLDHLNRLPITYRFSTRFIFLDPEEAKGILNKLRKKWRQKATPLSDQIFNTKTGAVDLDAIQMEKDAESAMSEAGALTVRFGHYTSVVVLMEESLEKLKATTTTVVKSIRDMGFSARVEDINAIEAYFGSLPGEGVANVRKPILHSLNLSHLLPTTSFWAGPERNPCPFYGNDTAPLLYGRGAGATPFRLTLHVGDVGHTLILGPTGSGKSTLLNLIVAQQRRYNRAKIFAFDKGMSAYIPTMAMGGMHYEVGGDNSSLAFCPLAHVDQAHERAWAEEWIEILLSLNGIVVGPRHRSIIHDAVMSLGNADPDLRTLTHFQAQLQDEELRDALSPYVGSGSAAHLLDAEKDTLDLGNLQVFEMEHLMNMGEKNLIPVLMYLFHKIEGQLDGSPTLIVLDEAWLMLSHPLFMEKIREWLKVLRKANAAVVFATQSIEDIVNSAIAPVVFQSCPTKILLPNPEARNEISAKAYKQIGLNERQLELITMGTPKRDYYYLSSVGRRLFSLELGPVALAFVGKSGKEDIKLARELVETHGEYKWVPEWIRRCGIMTEFDKLTNRD</sequence>
<evidence type="ECO:0000256" key="3">
    <source>
        <dbReference type="ARBA" id="ARBA00022840"/>
    </source>
</evidence>
<evidence type="ECO:0000256" key="1">
    <source>
        <dbReference type="ARBA" id="ARBA00006512"/>
    </source>
</evidence>
<keyword evidence="5" id="KW-0614">Plasmid</keyword>
<dbReference type="SMART" id="SM00382">
    <property type="entry name" value="AAA"/>
    <property type="match status" value="1"/>
</dbReference>
<name>C6XES2_METGS</name>
<organism evidence="5 6">
    <name type="scientific">Methylovorus glucosotrophus (strain SIP3-4)</name>
    <dbReference type="NCBI Taxonomy" id="582744"/>
    <lineage>
        <taxon>Bacteria</taxon>
        <taxon>Pseudomonadati</taxon>
        <taxon>Pseudomonadota</taxon>
        <taxon>Betaproteobacteria</taxon>
        <taxon>Nitrosomonadales</taxon>
        <taxon>Methylophilaceae</taxon>
        <taxon>Methylovorus</taxon>
    </lineage>
</organism>
<dbReference type="InterPro" id="IPR043964">
    <property type="entry name" value="P-loop_TraG"/>
</dbReference>